<proteinExistence type="predicted"/>
<reference evidence="1 2" key="1">
    <citation type="journal article" date="2010" name="Microbiol. Resour. Announc.">
        <title>Comparative genomics of the bacterial genus Listeria: Genome evolution is characterized by limited gene acquisition and limited gene loss.</title>
        <authorList>
            <person name="den Bakker H.C."/>
            <person name="Cummings C.A."/>
            <person name="Ferreira V."/>
            <person name="Vatta P."/>
            <person name="Orsi R.H."/>
            <person name="Degoricija L."/>
            <person name="Barker M."/>
            <person name="Petrauskene O."/>
            <person name="Furtado M.R."/>
            <person name="Wiedmann M."/>
        </authorList>
    </citation>
    <scope>NUCLEOTIDE SEQUENCE [LARGE SCALE GENOMIC DNA]</scope>
    <source>
        <strain evidence="1 2">FSL S4-120</strain>
    </source>
</reference>
<evidence type="ECO:0000313" key="1">
    <source>
        <dbReference type="EMBL" id="EFR87961.1"/>
    </source>
</evidence>
<name>A0ABN0BXZ5_9LIST</name>
<accession>A0ABN0BXZ5</accession>
<protein>
    <submittedName>
        <fullName evidence="1">Uncharacterized protein</fullName>
    </submittedName>
</protein>
<keyword evidence="2" id="KW-1185">Reference proteome</keyword>
<dbReference type="EMBL" id="ADXF01000573">
    <property type="protein sequence ID" value="EFR87961.1"/>
    <property type="molecule type" value="Genomic_DNA"/>
</dbReference>
<evidence type="ECO:0000313" key="2">
    <source>
        <dbReference type="Proteomes" id="UP000003412"/>
    </source>
</evidence>
<gene>
    <name evidence="1" type="ORF">NT05LM_1469</name>
</gene>
<dbReference type="Proteomes" id="UP000003412">
    <property type="component" value="Chromosome"/>
</dbReference>
<comment type="caution">
    <text evidence="1">The sequence shown here is derived from an EMBL/GenBank/DDBJ whole genome shotgun (WGS) entry which is preliminary data.</text>
</comment>
<sequence>MFPPYFGGLEFILKEDAANYKQLVPSFVKKYGMMIGGNED</sequence>
<organism evidence="1 2">
    <name type="scientific">Listeria marthii FSL S4-120</name>
    <dbReference type="NCBI Taxonomy" id="702457"/>
    <lineage>
        <taxon>Bacteria</taxon>
        <taxon>Bacillati</taxon>
        <taxon>Bacillota</taxon>
        <taxon>Bacilli</taxon>
        <taxon>Bacillales</taxon>
        <taxon>Listeriaceae</taxon>
        <taxon>Listeria</taxon>
    </lineage>
</organism>